<evidence type="ECO:0000259" key="2">
    <source>
        <dbReference type="Pfam" id="PF10395"/>
    </source>
</evidence>
<proteinExistence type="predicted"/>
<feature type="region of interest" description="Disordered" evidence="1">
    <location>
        <begin position="375"/>
        <end position="394"/>
    </location>
</feature>
<dbReference type="GeneID" id="43596655"/>
<dbReference type="EMBL" id="NPIC01000002">
    <property type="protein sequence ID" value="RDL39466.1"/>
    <property type="molecule type" value="Genomic_DNA"/>
</dbReference>
<gene>
    <name evidence="3" type="ORF">BP5553_03806</name>
</gene>
<dbReference type="STRING" id="2656787.A0A370TVB8"/>
<comment type="caution">
    <text evidence="3">The sequence shown here is derived from an EMBL/GenBank/DDBJ whole genome shotgun (WGS) entry which is preliminary data.</text>
</comment>
<dbReference type="Proteomes" id="UP000254866">
    <property type="component" value="Unassembled WGS sequence"/>
</dbReference>
<dbReference type="InterPro" id="IPR018843">
    <property type="entry name" value="Utp8_b-prop"/>
</dbReference>
<accession>A0A370TVB8</accession>
<reference evidence="3 4" key="1">
    <citation type="journal article" date="2018" name="IMA Fungus">
        <title>IMA Genome-F 9: Draft genome sequence of Annulohypoxylon stygium, Aspergillus mulundensis, Berkeleyomyces basicola (syn. Thielaviopsis basicola), Ceratocystis smalleyi, two Cercospora beticola strains, Coleophoma cylindrospora, Fusarium fracticaudum, Phialophora cf. hyalina, and Morchella septimelata.</title>
        <authorList>
            <person name="Wingfield B.D."/>
            <person name="Bills G.F."/>
            <person name="Dong Y."/>
            <person name="Huang W."/>
            <person name="Nel W.J."/>
            <person name="Swalarsk-Parry B.S."/>
            <person name="Vaghefi N."/>
            <person name="Wilken P.M."/>
            <person name="An Z."/>
            <person name="de Beer Z.W."/>
            <person name="De Vos L."/>
            <person name="Chen L."/>
            <person name="Duong T.A."/>
            <person name="Gao Y."/>
            <person name="Hammerbacher A."/>
            <person name="Kikkert J.R."/>
            <person name="Li Y."/>
            <person name="Li H."/>
            <person name="Li K."/>
            <person name="Li Q."/>
            <person name="Liu X."/>
            <person name="Ma X."/>
            <person name="Naidoo K."/>
            <person name="Pethybridge S.J."/>
            <person name="Sun J."/>
            <person name="Steenkamp E.T."/>
            <person name="van der Nest M.A."/>
            <person name="van Wyk S."/>
            <person name="Wingfield M.J."/>
            <person name="Xiong C."/>
            <person name="Yue Q."/>
            <person name="Zhang X."/>
        </authorList>
    </citation>
    <scope>NUCLEOTIDE SEQUENCE [LARGE SCALE GENOMIC DNA]</scope>
    <source>
        <strain evidence="3 4">BP 5553</strain>
    </source>
</reference>
<dbReference type="RefSeq" id="XP_031872122.1">
    <property type="nucleotide sequence ID" value="XM_032012429.1"/>
</dbReference>
<evidence type="ECO:0000313" key="4">
    <source>
        <dbReference type="Proteomes" id="UP000254866"/>
    </source>
</evidence>
<protein>
    <recommendedName>
        <fullName evidence="2">Utp8 beta-propeller domain-containing protein</fullName>
    </recommendedName>
</protein>
<evidence type="ECO:0000256" key="1">
    <source>
        <dbReference type="SAM" id="MobiDB-lite"/>
    </source>
</evidence>
<sequence>MSAKFSLQTPYVVAPLPKPIDRKNGRYVVGNVYGGAPGSKKRKRSELAVGVDGESINLYDISSSRLITSYALPPQSSFTCPPSSLRTRISKHKVERRTYASTAGTQSQVTLFRDLTEGHSTKSSAASHVVKDHGNPIVFMGAVAAVSGPEVLPSASDLVVVKKDGEIQCLDGESLQSKWTSPSGAIAQDIDTGHAKDVDVEYAHLTNAYATRQGIFKGRQDVFGIFPQEISEDGFNPDLLVIISKTKETPFVRRLHVVAFPSRSSAHQGGQQRSVQPLLATKFPAASAGGPKDATAFSIQVSGGILHQLHDDILTTFDLTETGPKEQSTLIVKAAKSFLRLSSTSILVSSQNHLSVYNPKYQSILAAAGLDPVSDNEPLKRKYGEEPEANGAPERSCDLITYFPKLGAAVAIIDSNLVAMQIEGHQDRQGRNRAVGLLIDSLGCSVRNQTRSCQGKAETDKLDSQTMSEYLPSQLSKSDTPWASQIEILENAFSKRDGVAFDGLIAQKLGTKLKKLSATPVSSKKVDLNVDRRWLIYALSKIFSWGESDSGEYKLSIRFFPPKIFLWLIEAGHMTVANIESAVRSTHDLPVKPIPAGELVNAIAEINEDMDMLLGLVRNNYLGAMELLHAIRILMGSLEMLGETKQGLLTNGEDSEKASGNSDEQLEKLEAETERVLELAEYQLGPGSDVRGQALSLALSKLYTCPTSGIVYALQTTFTAHEIVCLIYLLRFELARGGWTARYLDVEHPEGDGDDAGAPNNSIILVSSLLNNCIDAVGAGGWLSGDVRLVSGDPFEAEELISSLKLEVSAALEGIEEATYLKGITSEMIRYGAAVVTALPQEPQEPKDGAPATKKRKVLKPITLPSADQDYRILPVGLKAEQQISRLKVGAGGEVYKRTARDIGNLRSRKVGKYSQERIII</sequence>
<keyword evidence="4" id="KW-1185">Reference proteome</keyword>
<dbReference type="AlphaFoldDB" id="A0A370TVB8"/>
<feature type="domain" description="Utp8 beta-propeller" evidence="2">
    <location>
        <begin position="6"/>
        <end position="367"/>
    </location>
</feature>
<evidence type="ECO:0000313" key="3">
    <source>
        <dbReference type="EMBL" id="RDL39466.1"/>
    </source>
</evidence>
<organism evidence="3 4">
    <name type="scientific">Venustampulla echinocandica</name>
    <dbReference type="NCBI Taxonomy" id="2656787"/>
    <lineage>
        <taxon>Eukaryota</taxon>
        <taxon>Fungi</taxon>
        <taxon>Dikarya</taxon>
        <taxon>Ascomycota</taxon>
        <taxon>Pezizomycotina</taxon>
        <taxon>Leotiomycetes</taxon>
        <taxon>Helotiales</taxon>
        <taxon>Pleuroascaceae</taxon>
        <taxon>Venustampulla</taxon>
    </lineage>
</organism>
<dbReference type="Pfam" id="PF10395">
    <property type="entry name" value="Utp8_b_propeller"/>
    <property type="match status" value="1"/>
</dbReference>
<dbReference type="OrthoDB" id="5330858at2759"/>
<name>A0A370TVB8_9HELO</name>